<sequence length="82" mass="9418">TLLFTIILNQIFEIFDLITGFIFIIMIILLSFIGDIIESIFKRISELKNSSNLIPGHGGFFDRFDSFILCTYGLILFSYVTN</sequence>
<dbReference type="GO" id="GO:0005886">
    <property type="term" value="C:plasma membrane"/>
    <property type="evidence" value="ECO:0007669"/>
    <property type="project" value="UniProtKB-SubCell"/>
</dbReference>
<keyword evidence="6" id="KW-0548">Nucleotidyltransferase</keyword>
<dbReference type="EMBL" id="UINC01050304">
    <property type="protein sequence ID" value="SVB63100.1"/>
    <property type="molecule type" value="Genomic_DNA"/>
</dbReference>
<keyword evidence="8" id="KW-0443">Lipid metabolism</keyword>
<feature type="transmembrane region" description="Helical" evidence="12">
    <location>
        <begin position="20"/>
        <end position="41"/>
    </location>
</feature>
<keyword evidence="7 12" id="KW-1133">Transmembrane helix</keyword>
<evidence type="ECO:0000256" key="10">
    <source>
        <dbReference type="ARBA" id="ARBA00023209"/>
    </source>
</evidence>
<evidence type="ECO:0000256" key="8">
    <source>
        <dbReference type="ARBA" id="ARBA00023098"/>
    </source>
</evidence>
<evidence type="ECO:0000256" key="6">
    <source>
        <dbReference type="ARBA" id="ARBA00022695"/>
    </source>
</evidence>
<accession>A0A382FJD7</accession>
<evidence type="ECO:0000256" key="3">
    <source>
        <dbReference type="ARBA" id="ARBA00022516"/>
    </source>
</evidence>
<keyword evidence="9 12" id="KW-0472">Membrane</keyword>
<evidence type="ECO:0000256" key="11">
    <source>
        <dbReference type="ARBA" id="ARBA00023264"/>
    </source>
</evidence>
<evidence type="ECO:0000256" key="5">
    <source>
        <dbReference type="ARBA" id="ARBA00022692"/>
    </source>
</evidence>
<evidence type="ECO:0000256" key="1">
    <source>
        <dbReference type="ARBA" id="ARBA00004651"/>
    </source>
</evidence>
<evidence type="ECO:0000256" key="12">
    <source>
        <dbReference type="SAM" id="Phobius"/>
    </source>
</evidence>
<evidence type="ECO:0000313" key="13">
    <source>
        <dbReference type="EMBL" id="SVB63100.1"/>
    </source>
</evidence>
<evidence type="ECO:0008006" key="14">
    <source>
        <dbReference type="Google" id="ProtNLM"/>
    </source>
</evidence>
<keyword evidence="3" id="KW-0444">Lipid biosynthesis</keyword>
<dbReference type="PANTHER" id="PTHR46382">
    <property type="entry name" value="PHOSPHATIDATE CYTIDYLYLTRANSFERASE"/>
    <property type="match status" value="1"/>
</dbReference>
<evidence type="ECO:0000256" key="4">
    <source>
        <dbReference type="ARBA" id="ARBA00022679"/>
    </source>
</evidence>
<dbReference type="GO" id="GO:0004605">
    <property type="term" value="F:phosphatidate cytidylyltransferase activity"/>
    <property type="evidence" value="ECO:0007669"/>
    <property type="project" value="TreeGrafter"/>
</dbReference>
<organism evidence="13">
    <name type="scientific">marine metagenome</name>
    <dbReference type="NCBI Taxonomy" id="408172"/>
    <lineage>
        <taxon>unclassified sequences</taxon>
        <taxon>metagenomes</taxon>
        <taxon>ecological metagenomes</taxon>
    </lineage>
</organism>
<feature type="non-terminal residue" evidence="13">
    <location>
        <position position="1"/>
    </location>
</feature>
<dbReference type="Pfam" id="PF01148">
    <property type="entry name" value="CTP_transf_1"/>
    <property type="match status" value="1"/>
</dbReference>
<reference evidence="13" key="1">
    <citation type="submission" date="2018-05" db="EMBL/GenBank/DDBJ databases">
        <authorList>
            <person name="Lanie J.A."/>
            <person name="Ng W.-L."/>
            <person name="Kazmierczak K.M."/>
            <person name="Andrzejewski T.M."/>
            <person name="Davidsen T.M."/>
            <person name="Wayne K.J."/>
            <person name="Tettelin H."/>
            <person name="Glass J.I."/>
            <person name="Rusch D."/>
            <person name="Podicherti R."/>
            <person name="Tsui H.-C.T."/>
            <person name="Winkler M.E."/>
        </authorList>
    </citation>
    <scope>NUCLEOTIDE SEQUENCE</scope>
</reference>
<evidence type="ECO:0000256" key="7">
    <source>
        <dbReference type="ARBA" id="ARBA00022989"/>
    </source>
</evidence>
<evidence type="ECO:0000256" key="2">
    <source>
        <dbReference type="ARBA" id="ARBA00022475"/>
    </source>
</evidence>
<comment type="subcellular location">
    <subcellularLocation>
        <location evidence="1">Cell membrane</location>
        <topology evidence="1">Multi-pass membrane protein</topology>
    </subcellularLocation>
</comment>
<keyword evidence="5 12" id="KW-0812">Transmembrane</keyword>
<keyword evidence="10" id="KW-0594">Phospholipid biosynthesis</keyword>
<proteinExistence type="predicted"/>
<dbReference type="AlphaFoldDB" id="A0A382FJD7"/>
<keyword evidence="2" id="KW-1003">Cell membrane</keyword>
<keyword evidence="11" id="KW-1208">Phospholipid metabolism</keyword>
<dbReference type="PANTHER" id="PTHR46382:SF1">
    <property type="entry name" value="PHOSPHATIDATE CYTIDYLYLTRANSFERASE"/>
    <property type="match status" value="1"/>
</dbReference>
<gene>
    <name evidence="13" type="ORF">METZ01_LOCUS215954</name>
</gene>
<keyword evidence="4" id="KW-0808">Transferase</keyword>
<dbReference type="GO" id="GO:0016024">
    <property type="term" value="P:CDP-diacylglycerol biosynthetic process"/>
    <property type="evidence" value="ECO:0007669"/>
    <property type="project" value="TreeGrafter"/>
</dbReference>
<name>A0A382FJD7_9ZZZZ</name>
<protein>
    <recommendedName>
        <fullName evidence="14">Phosphatidate cytidylyltransferase</fullName>
    </recommendedName>
</protein>
<evidence type="ECO:0000256" key="9">
    <source>
        <dbReference type="ARBA" id="ARBA00023136"/>
    </source>
</evidence>